<dbReference type="OrthoDB" id="9782387at2"/>
<dbReference type="InterPro" id="IPR058240">
    <property type="entry name" value="rSAM_sf"/>
</dbReference>
<dbReference type="Gene3D" id="3.20.20.70">
    <property type="entry name" value="Aldolase class I"/>
    <property type="match status" value="1"/>
</dbReference>
<dbReference type="CDD" id="cd01335">
    <property type="entry name" value="Radical_SAM"/>
    <property type="match status" value="1"/>
</dbReference>
<dbReference type="Pfam" id="PF04055">
    <property type="entry name" value="Radical_SAM"/>
    <property type="match status" value="1"/>
</dbReference>
<dbReference type="PANTHER" id="PTHR30352">
    <property type="entry name" value="PYRUVATE FORMATE-LYASE-ACTIVATING ENZYME"/>
    <property type="match status" value="1"/>
</dbReference>
<dbReference type="PANTHER" id="PTHR30352:SF13">
    <property type="entry name" value="GLYCYL-RADICAL ENZYME ACTIVATING ENZYME YJJW-RELATED"/>
    <property type="match status" value="1"/>
</dbReference>
<dbReference type="SFLD" id="SFLDS00029">
    <property type="entry name" value="Radical_SAM"/>
    <property type="match status" value="1"/>
</dbReference>
<dbReference type="PATRIC" id="fig|520767.4.peg.1707"/>
<dbReference type="AlphaFoldDB" id="A0A161QAC8"/>
<dbReference type="SUPFAM" id="SSF102114">
    <property type="entry name" value="Radical SAM enzymes"/>
    <property type="match status" value="1"/>
</dbReference>
<evidence type="ECO:0000313" key="9">
    <source>
        <dbReference type="Proteomes" id="UP000075737"/>
    </source>
</evidence>
<evidence type="ECO:0000256" key="5">
    <source>
        <dbReference type="ARBA" id="ARBA00023004"/>
    </source>
</evidence>
<sequence>MAVVYDFMPVTLADYPGLVASTVFVAGCNFHCPYCHNSFLIDFLPPDRDKEDKFFSYLIKRKKMIDGVVVTGGEPTLNPGLKEFILKVKGMGYKVKLDTNGSKPEVLEDLIKNDLLDYIAMDIKAPESKYRIFTSNAGEVMRDIKKSIEIVKKSGVIYEFRTTVHPGLLNIEDFKNMMDLLKGAERYVLQAYRFSEQVLDAEFCGKEPVKKEYLMEIEELLAEHIKVIEIRI</sequence>
<dbReference type="Proteomes" id="UP000075737">
    <property type="component" value="Unassembled WGS sequence"/>
</dbReference>
<dbReference type="SFLD" id="SFLDG01067">
    <property type="entry name" value="SPASM/twitch_domain_containing"/>
    <property type="match status" value="1"/>
</dbReference>
<keyword evidence="3" id="KW-0949">S-adenosyl-L-methionine</keyword>
<evidence type="ECO:0000256" key="3">
    <source>
        <dbReference type="ARBA" id="ARBA00022691"/>
    </source>
</evidence>
<name>A0A161QAC8_9FIRM</name>
<keyword evidence="4" id="KW-0479">Metal-binding</keyword>
<evidence type="ECO:0000256" key="6">
    <source>
        <dbReference type="ARBA" id="ARBA00023014"/>
    </source>
</evidence>
<dbReference type="GO" id="GO:0051539">
    <property type="term" value="F:4 iron, 4 sulfur cluster binding"/>
    <property type="evidence" value="ECO:0007669"/>
    <property type="project" value="UniProtKB-KW"/>
</dbReference>
<dbReference type="InterPro" id="IPR034457">
    <property type="entry name" value="Organic_radical-activating"/>
</dbReference>
<dbReference type="EMBL" id="LOHZ01000035">
    <property type="protein sequence ID" value="KYO65360.1"/>
    <property type="molecule type" value="Genomic_DNA"/>
</dbReference>
<keyword evidence="5" id="KW-0408">Iron</keyword>
<dbReference type="STRING" id="520767.ATZ99_15940"/>
<keyword evidence="2" id="KW-0004">4Fe-4S</keyword>
<accession>A0A161QAC8</accession>
<dbReference type="SMART" id="SM00729">
    <property type="entry name" value="Elp3"/>
    <property type="match status" value="1"/>
</dbReference>
<dbReference type="InterPro" id="IPR007197">
    <property type="entry name" value="rSAM"/>
</dbReference>
<organism evidence="8 9">
    <name type="scientific">Thermovenabulum gondwanense</name>
    <dbReference type="NCBI Taxonomy" id="520767"/>
    <lineage>
        <taxon>Bacteria</taxon>
        <taxon>Bacillati</taxon>
        <taxon>Bacillota</taxon>
        <taxon>Clostridia</taxon>
        <taxon>Thermosediminibacterales</taxon>
        <taxon>Thermosediminibacteraceae</taxon>
        <taxon>Thermovenabulum</taxon>
    </lineage>
</organism>
<evidence type="ECO:0000313" key="8">
    <source>
        <dbReference type="EMBL" id="KYO65360.1"/>
    </source>
</evidence>
<protein>
    <recommendedName>
        <fullName evidence="7">Radical SAM core domain-containing protein</fullName>
    </recommendedName>
</protein>
<dbReference type="GO" id="GO:0003824">
    <property type="term" value="F:catalytic activity"/>
    <property type="evidence" value="ECO:0007669"/>
    <property type="project" value="InterPro"/>
</dbReference>
<proteinExistence type="predicted"/>
<dbReference type="SFLD" id="SFLDG01094">
    <property type="entry name" value="Uncharacterised_Radical_SAM_Su"/>
    <property type="match status" value="1"/>
</dbReference>
<feature type="domain" description="Radical SAM core" evidence="7">
    <location>
        <begin position="13"/>
        <end position="231"/>
    </location>
</feature>
<comment type="caution">
    <text evidence="8">The sequence shown here is derived from an EMBL/GenBank/DDBJ whole genome shotgun (WGS) entry which is preliminary data.</text>
</comment>
<keyword evidence="9" id="KW-1185">Reference proteome</keyword>
<dbReference type="GO" id="GO:0046872">
    <property type="term" value="F:metal ion binding"/>
    <property type="evidence" value="ECO:0007669"/>
    <property type="project" value="UniProtKB-KW"/>
</dbReference>
<comment type="cofactor">
    <cofactor evidence="1">
        <name>[4Fe-4S] cluster</name>
        <dbReference type="ChEBI" id="CHEBI:49883"/>
    </cofactor>
</comment>
<gene>
    <name evidence="8" type="ORF">ATZ99_15940</name>
</gene>
<keyword evidence="6" id="KW-0411">Iron-sulfur</keyword>
<dbReference type="InterPro" id="IPR012840">
    <property type="entry name" value="NrdG2"/>
</dbReference>
<dbReference type="PROSITE" id="PS51918">
    <property type="entry name" value="RADICAL_SAM"/>
    <property type="match status" value="1"/>
</dbReference>
<reference evidence="8 9" key="1">
    <citation type="submission" date="2015-12" db="EMBL/GenBank/DDBJ databases">
        <title>Draft genome of Thermovenabulum gondwanense isolated from a red thermophilic microbial mat colonisisng an outflow channel of a bore well.</title>
        <authorList>
            <person name="Patel B.K."/>
        </authorList>
    </citation>
    <scope>NUCLEOTIDE SEQUENCE [LARGE SCALE GENOMIC DNA]</scope>
    <source>
        <strain evidence="8 9">R270</strain>
    </source>
</reference>
<evidence type="ECO:0000259" key="7">
    <source>
        <dbReference type="PROSITE" id="PS51918"/>
    </source>
</evidence>
<evidence type="ECO:0000256" key="2">
    <source>
        <dbReference type="ARBA" id="ARBA00022485"/>
    </source>
</evidence>
<dbReference type="NCBIfam" id="TIGR02495">
    <property type="entry name" value="NrdG2"/>
    <property type="match status" value="1"/>
</dbReference>
<dbReference type="InterPro" id="IPR006638">
    <property type="entry name" value="Elp3/MiaA/NifB-like_rSAM"/>
</dbReference>
<evidence type="ECO:0000256" key="1">
    <source>
        <dbReference type="ARBA" id="ARBA00001966"/>
    </source>
</evidence>
<dbReference type="RefSeq" id="WP_068748718.1">
    <property type="nucleotide sequence ID" value="NZ_LOHZ01000035.1"/>
</dbReference>
<dbReference type="InterPro" id="IPR013785">
    <property type="entry name" value="Aldolase_TIM"/>
</dbReference>
<evidence type="ECO:0000256" key="4">
    <source>
        <dbReference type="ARBA" id="ARBA00022723"/>
    </source>
</evidence>